<dbReference type="EMBL" id="CM032187">
    <property type="protein sequence ID" value="KAG7089049.1"/>
    <property type="molecule type" value="Genomic_DNA"/>
</dbReference>
<dbReference type="AlphaFoldDB" id="A0A9P7RSP5"/>
<evidence type="ECO:0000313" key="2">
    <source>
        <dbReference type="Proteomes" id="UP001049176"/>
    </source>
</evidence>
<sequence>MQRIDDTDPRIRYTPPKSWFTGGNAAEYNSTTHGSKTAGAQMVFHFTGTKVDVYGTISSNVATVQNFDLFTLDDQDPVQWSVSPQTAPVYHQKMFSSPILQDGPHVLTLELLVDKSGTWIDYLEFMPSPSEFSSSQLPLGTTTTSVVRARAQALGRPEPSPGLCKPSRARDKALKGSRLGLAVWKAQALGLSPGF</sequence>
<keyword evidence="2" id="KW-1185">Reference proteome</keyword>
<dbReference type="Gene3D" id="2.60.120.260">
    <property type="entry name" value="Galactose-binding domain-like"/>
    <property type="match status" value="1"/>
</dbReference>
<dbReference type="GeneID" id="66079834"/>
<dbReference type="KEGG" id="more:E1B28_010759"/>
<dbReference type="Proteomes" id="UP001049176">
    <property type="component" value="Chromosome 7"/>
</dbReference>
<organism evidence="1 2">
    <name type="scientific">Marasmius oreades</name>
    <name type="common">fairy-ring Marasmius</name>
    <dbReference type="NCBI Taxonomy" id="181124"/>
    <lineage>
        <taxon>Eukaryota</taxon>
        <taxon>Fungi</taxon>
        <taxon>Dikarya</taxon>
        <taxon>Basidiomycota</taxon>
        <taxon>Agaricomycotina</taxon>
        <taxon>Agaricomycetes</taxon>
        <taxon>Agaricomycetidae</taxon>
        <taxon>Agaricales</taxon>
        <taxon>Marasmiineae</taxon>
        <taxon>Marasmiaceae</taxon>
        <taxon>Marasmius</taxon>
    </lineage>
</organism>
<reference evidence="1" key="1">
    <citation type="journal article" date="2021" name="Genome Biol. Evol.">
        <title>The assembled and annotated genome of the fairy-ring fungus Marasmius oreades.</title>
        <authorList>
            <person name="Hiltunen M."/>
            <person name="Ament-Velasquez S.L."/>
            <person name="Johannesson H."/>
        </authorList>
    </citation>
    <scope>NUCLEOTIDE SEQUENCE</scope>
    <source>
        <strain evidence="1">03SP1</strain>
    </source>
</reference>
<accession>A0A9P7RSP5</accession>
<comment type="caution">
    <text evidence="1">The sequence shown here is derived from an EMBL/GenBank/DDBJ whole genome shotgun (WGS) entry which is preliminary data.</text>
</comment>
<evidence type="ECO:0000313" key="1">
    <source>
        <dbReference type="EMBL" id="KAG7089049.1"/>
    </source>
</evidence>
<name>A0A9P7RSP5_9AGAR</name>
<proteinExistence type="predicted"/>
<dbReference type="OrthoDB" id="3265734at2759"/>
<protein>
    <submittedName>
        <fullName evidence="1">Uncharacterized protein</fullName>
    </submittedName>
</protein>
<gene>
    <name evidence="1" type="ORF">E1B28_010759</name>
</gene>
<dbReference type="RefSeq" id="XP_043005519.1">
    <property type="nucleotide sequence ID" value="XM_043155737.1"/>
</dbReference>